<comment type="catalytic activity">
    <reaction evidence="15">
        <text>a 1,2-diacyl-sn-glycero-3-phospho-L-serine(in) = a 1,2-diacyl-sn-glycero-3-phospho-L-serine(out)</text>
        <dbReference type="Rhea" id="RHEA:38663"/>
        <dbReference type="ChEBI" id="CHEBI:57262"/>
    </reaction>
</comment>
<keyword evidence="9 19" id="KW-1133">Transmembrane helix</keyword>
<dbReference type="GO" id="GO:0034045">
    <property type="term" value="C:phagophore assembly site membrane"/>
    <property type="evidence" value="ECO:0007669"/>
    <property type="project" value="UniProtKB-SubCell"/>
</dbReference>
<keyword evidence="7 19" id="KW-0813">Transport</keyword>
<proteinExistence type="inferred from homology"/>
<dbReference type="GO" id="GO:0006869">
    <property type="term" value="P:lipid transport"/>
    <property type="evidence" value="ECO:0007669"/>
    <property type="project" value="UniProtKB-KW"/>
</dbReference>
<evidence type="ECO:0000256" key="16">
    <source>
        <dbReference type="ARBA" id="ARBA00024615"/>
    </source>
</evidence>
<comment type="similarity">
    <text evidence="5 19">Belongs to the ATG9 family.</text>
</comment>
<evidence type="ECO:0000256" key="17">
    <source>
        <dbReference type="ARBA" id="ARBA00024621"/>
    </source>
</evidence>
<dbReference type="AlphaFoldDB" id="A0A420IEI2"/>
<keyword evidence="14" id="KW-0968">Cytoplasmic vesicle</keyword>
<dbReference type="GO" id="GO:0030659">
    <property type="term" value="C:cytoplasmic vesicle membrane"/>
    <property type="evidence" value="ECO:0007669"/>
    <property type="project" value="UniProtKB-SubCell"/>
</dbReference>
<feature type="transmembrane region" description="Helical" evidence="19">
    <location>
        <begin position="574"/>
        <end position="592"/>
    </location>
</feature>
<feature type="transmembrane region" description="Helical" evidence="19">
    <location>
        <begin position="537"/>
        <end position="558"/>
    </location>
</feature>
<comment type="catalytic activity">
    <reaction evidence="18">
        <text>a 1,2-diacyl-sn-glycero-3-phosphocholine(in) = a 1,2-diacyl-sn-glycero-3-phosphocholine(out)</text>
        <dbReference type="Rhea" id="RHEA:38571"/>
        <dbReference type="ChEBI" id="CHEBI:57643"/>
    </reaction>
</comment>
<evidence type="ECO:0000256" key="11">
    <source>
        <dbReference type="ARBA" id="ARBA00023034"/>
    </source>
</evidence>
<evidence type="ECO:0000256" key="2">
    <source>
        <dbReference type="ARBA" id="ARBA00004477"/>
    </source>
</evidence>
<dbReference type="GO" id="GO:0034497">
    <property type="term" value="P:protein localization to phagophore assembly site"/>
    <property type="evidence" value="ECO:0007669"/>
    <property type="project" value="TreeGrafter"/>
</dbReference>
<organism evidence="21 22">
    <name type="scientific">Golovinomyces cichoracearum</name>
    <dbReference type="NCBI Taxonomy" id="62708"/>
    <lineage>
        <taxon>Eukaryota</taxon>
        <taxon>Fungi</taxon>
        <taxon>Dikarya</taxon>
        <taxon>Ascomycota</taxon>
        <taxon>Pezizomycotina</taxon>
        <taxon>Leotiomycetes</taxon>
        <taxon>Erysiphales</taxon>
        <taxon>Erysiphaceae</taxon>
        <taxon>Golovinomyces</taxon>
    </lineage>
</organism>
<name>A0A420IEI2_9PEZI</name>
<evidence type="ECO:0000256" key="4">
    <source>
        <dbReference type="ARBA" id="ARBA00004653"/>
    </source>
</evidence>
<evidence type="ECO:0000256" key="13">
    <source>
        <dbReference type="ARBA" id="ARBA00023136"/>
    </source>
</evidence>
<keyword evidence="12 19" id="KW-0445">Lipid transport</keyword>
<dbReference type="GO" id="GO:0005776">
    <property type="term" value="C:autophagosome"/>
    <property type="evidence" value="ECO:0007669"/>
    <property type="project" value="TreeGrafter"/>
</dbReference>
<evidence type="ECO:0000256" key="20">
    <source>
        <dbReference type="SAM" id="MobiDB-lite"/>
    </source>
</evidence>
<comment type="function">
    <text evidence="19">Phospholipid scramblase involved in autophagy. Cycles between the preautophagosomal structure/phagophore assembly site (PAS) and the cytoplasmic vesicle pool and supplies membrane for the growing autophagosome. Lipid scramblase activity plays a key role in preautophagosomal structure/phagophore assembly by distributing the phospholipids that arrive through ATG2 from the cytoplasmic to the luminal leaflet of the bilayer, thereby driving autophagosomal membrane expansion.</text>
</comment>
<evidence type="ECO:0000256" key="1">
    <source>
        <dbReference type="ARBA" id="ARBA00004439"/>
    </source>
</evidence>
<evidence type="ECO:0000256" key="6">
    <source>
        <dbReference type="ARBA" id="ARBA00018074"/>
    </source>
</evidence>
<evidence type="ECO:0000256" key="8">
    <source>
        <dbReference type="ARBA" id="ARBA00022692"/>
    </source>
</evidence>
<dbReference type="PANTHER" id="PTHR13038:SF10">
    <property type="entry name" value="AUTOPHAGY-RELATED PROTEIN 9"/>
    <property type="match status" value="1"/>
</dbReference>
<evidence type="ECO:0000256" key="9">
    <source>
        <dbReference type="ARBA" id="ARBA00022989"/>
    </source>
</evidence>
<comment type="subcellular location">
    <subcellularLocation>
        <location evidence="1">Cytoplasmic vesicle membrane</location>
        <topology evidence="1">Multi-pass membrane protein</topology>
    </subcellularLocation>
    <subcellularLocation>
        <location evidence="2">Endoplasmic reticulum membrane</location>
        <topology evidence="2">Multi-pass membrane protein</topology>
    </subcellularLocation>
    <subcellularLocation>
        <location evidence="4">Golgi apparatus membrane</location>
        <topology evidence="4">Multi-pass membrane protein</topology>
    </subcellularLocation>
    <subcellularLocation>
        <location evidence="3 19">Preautophagosomal structure membrane</location>
        <topology evidence="3 19">Multi-pass membrane protein</topology>
    </subcellularLocation>
</comment>
<evidence type="ECO:0000256" key="7">
    <source>
        <dbReference type="ARBA" id="ARBA00022448"/>
    </source>
</evidence>
<keyword evidence="10 19" id="KW-0072">Autophagy</keyword>
<feature type="transmembrane region" description="Helical" evidence="19">
    <location>
        <begin position="278"/>
        <end position="301"/>
    </location>
</feature>
<gene>
    <name evidence="21" type="ORF">GcM1_246141</name>
</gene>
<feature type="region of interest" description="Disordered" evidence="20">
    <location>
        <begin position="842"/>
        <end position="869"/>
    </location>
</feature>
<evidence type="ECO:0000313" key="21">
    <source>
        <dbReference type="EMBL" id="RKF72953.1"/>
    </source>
</evidence>
<dbReference type="EMBL" id="MCBS01024638">
    <property type="protein sequence ID" value="RKF72953.1"/>
    <property type="molecule type" value="Genomic_DNA"/>
</dbReference>
<dbReference type="GO" id="GO:0061709">
    <property type="term" value="P:reticulophagy"/>
    <property type="evidence" value="ECO:0007669"/>
    <property type="project" value="TreeGrafter"/>
</dbReference>
<dbReference type="GO" id="GO:0034727">
    <property type="term" value="P:piecemeal microautophagy of the nucleus"/>
    <property type="evidence" value="ECO:0007669"/>
    <property type="project" value="TreeGrafter"/>
</dbReference>
<comment type="catalytic activity">
    <reaction evidence="17">
        <text>a 1,2-diacyl-sn-glycero-3-phospho-(1D-myo-inositol-3-phosphate)(in) = a 1,2-diacyl-sn-glycero-3-phospho-(1D-myo-inositol-3-phosphate)(out)</text>
        <dbReference type="Rhea" id="RHEA:67920"/>
        <dbReference type="ChEBI" id="CHEBI:58088"/>
    </reaction>
</comment>
<dbReference type="GO" id="GO:0005789">
    <property type="term" value="C:endoplasmic reticulum membrane"/>
    <property type="evidence" value="ECO:0007669"/>
    <property type="project" value="UniProtKB-SubCell"/>
</dbReference>
<dbReference type="InterPro" id="IPR007241">
    <property type="entry name" value="Autophagy-rel_prot_9"/>
</dbReference>
<protein>
    <recommendedName>
        <fullName evidence="6 19">Autophagy-related protein 9</fullName>
    </recommendedName>
</protein>
<evidence type="ECO:0000256" key="18">
    <source>
        <dbReference type="ARBA" id="ARBA00024631"/>
    </source>
</evidence>
<evidence type="ECO:0000256" key="3">
    <source>
        <dbReference type="ARBA" id="ARBA00004511"/>
    </source>
</evidence>
<comment type="catalytic activity">
    <reaction evidence="16">
        <text>a 1,2-diacyl-sn-glycero-3-phosphoethanolamine(in) = a 1,2-diacyl-sn-glycero-3-phosphoethanolamine(out)</text>
        <dbReference type="Rhea" id="RHEA:38895"/>
        <dbReference type="ChEBI" id="CHEBI:64612"/>
    </reaction>
</comment>
<accession>A0A420IEI2</accession>
<keyword evidence="11" id="KW-0333">Golgi apparatus</keyword>
<dbReference type="GO" id="GO:0000422">
    <property type="term" value="P:autophagy of mitochondrion"/>
    <property type="evidence" value="ECO:0007669"/>
    <property type="project" value="TreeGrafter"/>
</dbReference>
<dbReference type="Proteomes" id="UP000285326">
    <property type="component" value="Unassembled WGS sequence"/>
</dbReference>
<evidence type="ECO:0000256" key="14">
    <source>
        <dbReference type="ARBA" id="ARBA00023329"/>
    </source>
</evidence>
<evidence type="ECO:0000313" key="22">
    <source>
        <dbReference type="Proteomes" id="UP000285326"/>
    </source>
</evidence>
<comment type="caution">
    <text evidence="21">The sequence shown here is derived from an EMBL/GenBank/DDBJ whole genome shotgun (WGS) entry which is preliminary data.</text>
</comment>
<evidence type="ECO:0000256" key="5">
    <source>
        <dbReference type="ARBA" id="ARBA00006185"/>
    </source>
</evidence>
<feature type="transmembrane region" description="Helical" evidence="19">
    <location>
        <begin position="451"/>
        <end position="475"/>
    </location>
</feature>
<dbReference type="PANTHER" id="PTHR13038">
    <property type="entry name" value="APG9 AUTOPHAGY 9"/>
    <property type="match status" value="1"/>
</dbReference>
<feature type="transmembrane region" description="Helical" evidence="19">
    <location>
        <begin position="640"/>
        <end position="661"/>
    </location>
</feature>
<evidence type="ECO:0000256" key="12">
    <source>
        <dbReference type="ARBA" id="ARBA00023055"/>
    </source>
</evidence>
<evidence type="ECO:0000256" key="19">
    <source>
        <dbReference type="RuleBase" id="RU364027"/>
    </source>
</evidence>
<evidence type="ECO:0000256" key="15">
    <source>
        <dbReference type="ARBA" id="ARBA00024479"/>
    </source>
</evidence>
<evidence type="ECO:0000256" key="10">
    <source>
        <dbReference type="ARBA" id="ARBA00023006"/>
    </source>
</evidence>
<reference evidence="21 22" key="1">
    <citation type="journal article" date="2018" name="BMC Genomics">
        <title>Comparative genome analyses reveal sequence features reflecting distinct modes of host-adaptation between dicot and monocot powdery mildew.</title>
        <authorList>
            <person name="Wu Y."/>
            <person name="Ma X."/>
            <person name="Pan Z."/>
            <person name="Kale S.D."/>
            <person name="Song Y."/>
            <person name="King H."/>
            <person name="Zhang Q."/>
            <person name="Presley C."/>
            <person name="Deng X."/>
            <person name="Wei C.I."/>
            <person name="Xiao S."/>
        </authorList>
    </citation>
    <scope>NUCLEOTIDE SEQUENCE [LARGE SCALE GENOMIC DNA]</scope>
    <source>
        <strain evidence="21">UMSG1</strain>
    </source>
</reference>
<dbReference type="GO" id="GO:0000139">
    <property type="term" value="C:Golgi membrane"/>
    <property type="evidence" value="ECO:0007669"/>
    <property type="project" value="UniProtKB-SubCell"/>
</dbReference>
<keyword evidence="8 19" id="KW-0812">Transmembrane</keyword>
<sequence>MLTSNLLSRTLPKIPPNCSIYKELRIQDAIDDCGPDTEAQAGLTIDEENFQFQDTELGSLDLPDERNSQNCIESSNFFNQSHGLKATDHSKGKEQTGNLKWINQSPRYFVEDGDDDDVPASLLIEEHEMTGPTSTTADPKIRKLQKPFSPKSSLLERENRAEQKVAQAREYSQRLHNEMFRKSSLSRRSFGRVPGNAREKALWRWINITNLDNFIRDVYDYYTGAGIWCILLERTIKLVQVVFVAVFTTFLTQCVYFQKIPTSKTLSEILVPQCTKKISGISNFAIWLFTLHILWRIYLLLADVPRLLRFRDFYLYLLEIPESDMQTISWQDVVARIMALRDANPVTAEEISPSNRRFLGSQSKQRLDAHDIANRLMRRENYLIALFNKDILDLTLPIPFFKGRQLFSRTLLWNIDQCVMDLVFNDKGQVRQAVLKDSHRRQLSNALRRRFIFAGFMNACLAPIIVIYLITMYFLRYFNEYQKNPAAVGSRQYTPLALWKFREFNELQHFFDRRVNMSHPFASRYLDQFPKVKVTQLARILSFFAGSIVSVLAVVTLWDPEMLTNFELTPDRPVVFYIGIFGAIWALTNGMIPEENLVFEPEYALRNVIDYTHYIPDHWQNRLHSNDVKVEFSRLYKLKILIFIEEVFSIIITPFILWFSLPKCSDQITDFFREFTVHVDGVGYVCSFAVFDFKKGNGRKLSDQTPGSEDVRDDYYATKHGKMTASYYGFIDNYLLNPKTAIQGHIPPGTRQKYYPPPPFPGLMSPALMLETQYPRVGYGKKILRSRKTRATSASNYGTSPLQSILLDPEHQPSNSGFRGLNSYFRFKANSNIIEEPIENNGKVERESENEDPVTRPYEGVLGPGESRWQVSPPRTVFYESEEDEDSNKVGVLGMLYQFQRAQKDPGGGVNI</sequence>
<feature type="transmembrane region" description="Helical" evidence="19">
    <location>
        <begin position="238"/>
        <end position="258"/>
    </location>
</feature>
<keyword evidence="13 19" id="KW-0472">Membrane</keyword>
<dbReference type="Pfam" id="PF04109">
    <property type="entry name" value="ATG9"/>
    <property type="match status" value="1"/>
</dbReference>